<dbReference type="RefSeq" id="WP_248834927.1">
    <property type="nucleotide sequence ID" value="NZ_JAJEQE010000009.1"/>
</dbReference>
<evidence type="ECO:0000313" key="3">
    <source>
        <dbReference type="Proteomes" id="UP001299235"/>
    </source>
</evidence>
<comment type="caution">
    <text evidence="2">The sequence shown here is derived from an EMBL/GenBank/DDBJ whole genome shotgun (WGS) entry which is preliminary data.</text>
</comment>
<evidence type="ECO:0000313" key="2">
    <source>
        <dbReference type="EMBL" id="MCC2148505.1"/>
    </source>
</evidence>
<dbReference type="Proteomes" id="UP001299235">
    <property type="component" value="Unassembled WGS sequence"/>
</dbReference>
<gene>
    <name evidence="2" type="ORF">LKD42_04445</name>
</gene>
<name>A0ABS8ETM7_9FIRM</name>
<evidence type="ECO:0000256" key="1">
    <source>
        <dbReference type="SAM" id="Coils"/>
    </source>
</evidence>
<keyword evidence="3" id="KW-1185">Reference proteome</keyword>
<sequence>MVKEYLKEKADSLTAEKERLTAQKERLDGIRECLHKSIDEVQKKEDVDFEIFSPRADMRVSKEMLNEMHQQMNDVKRQQAQTARELEEVTAKLDKFLYMLEEVQNLPD</sequence>
<dbReference type="EMBL" id="JAJEQE010000009">
    <property type="protein sequence ID" value="MCC2148505.1"/>
    <property type="molecule type" value="Genomic_DNA"/>
</dbReference>
<protein>
    <submittedName>
        <fullName evidence="2">Uncharacterized protein</fullName>
    </submittedName>
</protein>
<accession>A0ABS8ETM7</accession>
<proteinExistence type="predicted"/>
<feature type="coiled-coil region" evidence="1">
    <location>
        <begin position="3"/>
        <end position="30"/>
    </location>
</feature>
<keyword evidence="1" id="KW-0175">Coiled coil</keyword>
<feature type="coiled-coil region" evidence="1">
    <location>
        <begin position="58"/>
        <end position="92"/>
    </location>
</feature>
<organism evidence="2 3">
    <name type="scientific">Hominisplanchenecus faecis</name>
    <dbReference type="NCBI Taxonomy" id="2885351"/>
    <lineage>
        <taxon>Bacteria</taxon>
        <taxon>Bacillati</taxon>
        <taxon>Bacillota</taxon>
        <taxon>Clostridia</taxon>
        <taxon>Lachnospirales</taxon>
        <taxon>Lachnospiraceae</taxon>
        <taxon>Hominisplanchenecus</taxon>
    </lineage>
</organism>
<reference evidence="2 3" key="1">
    <citation type="submission" date="2021-10" db="EMBL/GenBank/DDBJ databases">
        <title>Anaerobic single-cell dispensing facilitates the cultivation of human gut bacteria.</title>
        <authorList>
            <person name="Afrizal A."/>
        </authorList>
    </citation>
    <scope>NUCLEOTIDE SEQUENCE [LARGE SCALE GENOMIC DNA]</scope>
    <source>
        <strain evidence="2 3">CLA-AA-H246</strain>
    </source>
</reference>